<dbReference type="eggNOG" id="arCOG02087">
    <property type="taxonomic scope" value="Archaea"/>
</dbReference>
<dbReference type="EnsemblBacteria" id="CAI48991">
    <property type="protein sequence ID" value="CAI48991"/>
    <property type="gene ID" value="NP_1800A"/>
</dbReference>
<sequence length="1241" mass="129272">MNQSRMSDRHIWGAGTVAAVLFVAVAVAAVTGAVPVVDATDETGTITGNVTDSGGEPLSSAAVEAPETGDEASVDDDGSYELDVPAAEIEVIANADGYESDEAQLTVAAGETETVDFELDPDVRVYDATVDIESGEGVPGEQVVLEVDIESNEGSSIDINELDIELEYDRDVLQYSAVNSQPVDVGSTEITERGGTIEIESDYEFGDLTSPPSTPLTAARLEFVVLGDPGDVGDISFSEDSSIGYTGDEVEADWEGGDIDVIGEDEQGPDEPQVGQIVATSEGGFVEFNEGDGDTAREEGVGFPPGDDPDGDIPIEIEGQVFDDGTWQSTDTSFPTLQDAALPADVEARDGLEGELDLESGTMTAEGELTVIVSGDEFSFDIGATTEDSGELSGDADLSEDGGAVTLVDNEFPVDDQTGSGLVDGSLGLPSPNEGDNWFELELDVSVLSTTGTFAGTVEDESGEPIDGAVVEVGDRQAEAGEDGSVELEVEAGDYDVTVDADGYFEETTSIAVGEDETVDETFTLEAGDPNFEASLEGDAVEAGEEVDLVGTVENTGDGAGEQDVTLSVADEENTETLALAVGDDETILLSWETDADDDGEYTAELDTGDATAEAEVTVSEADDNETDSGDDVLTATSQGGFIAFTEDTSSETTASDEGLSLPDEDDGDTPIELEADYNPDDNSWESTAVDFPNLDLGEAGIDGVEAEIDTPNGLEGTIDTDDNTMTVEGTLAVTAADGDFEFDIDATTDGSNDLDGDADLDDDGGTVTAVDNEYLIQEESGYDIMDNALDLPATTPGENWLTLSFDIDIEETAADTGDIEGTVESSTGDPIEDATVDIQDELDDTTTDDDGDFELTDVETGDYTLEITADGHADTTTDVTVDEDDTTTVDVELDADDPEMTVDVDVTDAEPGDTVALTATVENTGGAPGSEEVTATVGDETKTQTVEVDPGDTETVTLEWDVAEEDLGEHTAEIEGESFESTADVTVAEALGPDVDADGDTFVATSQGGFISFAEDGDKETAIEEGLEFPSADAGEEPIEIVGAVDDDGSWESSSIRFPDLVTDSGIAAEVSAPDGLSGEIDADSGEMSANGELSVAIEGDDDTQFSFEIATTVGESESLSGEASLDEEGGTATLVDNEFTVPDETGDPLIDGTLDLPATDEGTNWFELDLEVELDADDDATSQQQQNNEGTEPQEQPENDELGSTLIIDAGILISVIVLGGGGTLASLGLLNRRWRFGK</sequence>
<dbReference type="InterPro" id="IPR008965">
    <property type="entry name" value="CBM2/CBM3_carb-bd_dom_sf"/>
</dbReference>
<evidence type="ECO:0000256" key="2">
    <source>
        <dbReference type="SAM" id="Phobius"/>
    </source>
</evidence>
<gene>
    <name evidence="3" type="ordered locus">NP_1800A</name>
</gene>
<accession>A0A1U7EVG4</accession>
<dbReference type="InterPro" id="IPR013783">
    <property type="entry name" value="Ig-like_fold"/>
</dbReference>
<proteinExistence type="predicted"/>
<dbReference type="SUPFAM" id="SSF49384">
    <property type="entry name" value="Carbohydrate-binding domain"/>
    <property type="match status" value="1"/>
</dbReference>
<dbReference type="AlphaFoldDB" id="A0A1U7EVG4"/>
<dbReference type="Gene3D" id="2.60.40.1120">
    <property type="entry name" value="Carboxypeptidase-like, regulatory domain"/>
    <property type="match status" value="3"/>
</dbReference>
<dbReference type="KEGG" id="nph:NP_1800A"/>
<dbReference type="Pfam" id="PF13620">
    <property type="entry name" value="CarboxypepD_reg"/>
    <property type="match status" value="3"/>
</dbReference>
<dbReference type="Proteomes" id="UP000002698">
    <property type="component" value="Chromosome"/>
</dbReference>
<protein>
    <submittedName>
        <fullName evidence="3">Probable secreted glycoprotein</fullName>
    </submittedName>
</protein>
<dbReference type="GO" id="GO:0030246">
    <property type="term" value="F:carbohydrate binding"/>
    <property type="evidence" value="ECO:0007669"/>
    <property type="project" value="InterPro"/>
</dbReference>
<organism evidence="3 4">
    <name type="scientific">Natronomonas pharaonis (strain ATCC 35678 / DSM 2160 / CIP 103997 / JCM 8858 / NBRC 14720 / NCIMB 2260 / Gabara)</name>
    <name type="common">Halobacterium pharaonis</name>
    <dbReference type="NCBI Taxonomy" id="348780"/>
    <lineage>
        <taxon>Archaea</taxon>
        <taxon>Methanobacteriati</taxon>
        <taxon>Methanobacteriota</taxon>
        <taxon>Stenosarchaea group</taxon>
        <taxon>Halobacteria</taxon>
        <taxon>Halobacteriales</taxon>
        <taxon>Natronomonadaceae</taxon>
        <taxon>Natronomonas</taxon>
    </lineage>
</organism>
<feature type="region of interest" description="Disordered" evidence="1">
    <location>
        <begin position="642"/>
        <end position="672"/>
    </location>
</feature>
<keyword evidence="4" id="KW-1185">Reference proteome</keyword>
<feature type="compositionally biased region" description="Low complexity" evidence="1">
    <location>
        <begin position="646"/>
        <end position="658"/>
    </location>
</feature>
<dbReference type="InterPro" id="IPR013784">
    <property type="entry name" value="Carb-bd-like_fold"/>
</dbReference>
<dbReference type="InterPro" id="IPR008969">
    <property type="entry name" value="CarboxyPept-like_regulatory"/>
</dbReference>
<keyword evidence="2" id="KW-1133">Transmembrane helix</keyword>
<keyword evidence="2" id="KW-0472">Membrane</keyword>
<dbReference type="HOGENOM" id="CLU_266656_0_0_2"/>
<feature type="compositionally biased region" description="Acidic residues" evidence="1">
    <location>
        <begin position="663"/>
        <end position="672"/>
    </location>
</feature>
<evidence type="ECO:0000256" key="1">
    <source>
        <dbReference type="SAM" id="MobiDB-lite"/>
    </source>
</evidence>
<evidence type="ECO:0000313" key="3">
    <source>
        <dbReference type="EMBL" id="CAI48991.1"/>
    </source>
</evidence>
<feature type="transmembrane region" description="Helical" evidence="2">
    <location>
        <begin position="1208"/>
        <end position="1233"/>
    </location>
</feature>
<name>A0A1U7EVG4_NATPD</name>
<keyword evidence="2" id="KW-0812">Transmembrane</keyword>
<dbReference type="EMBL" id="CR936257">
    <property type="protein sequence ID" value="CAI48991.1"/>
    <property type="molecule type" value="Genomic_DNA"/>
</dbReference>
<dbReference type="STRING" id="348780.NP_1800A"/>
<dbReference type="SUPFAM" id="SSF49452">
    <property type="entry name" value="Starch-binding domain-like"/>
    <property type="match status" value="2"/>
</dbReference>
<dbReference type="SUPFAM" id="SSF49464">
    <property type="entry name" value="Carboxypeptidase regulatory domain-like"/>
    <property type="match status" value="1"/>
</dbReference>
<dbReference type="eggNOG" id="arCOG03256">
    <property type="taxonomic scope" value="Archaea"/>
</dbReference>
<dbReference type="Gene3D" id="2.60.40.680">
    <property type="match status" value="1"/>
</dbReference>
<dbReference type="Gene3D" id="2.60.40.10">
    <property type="entry name" value="Immunoglobulins"/>
    <property type="match status" value="2"/>
</dbReference>
<evidence type="ECO:0000313" key="4">
    <source>
        <dbReference type="Proteomes" id="UP000002698"/>
    </source>
</evidence>
<reference evidence="3 4" key="1">
    <citation type="journal article" date="2005" name="Genome Res.">
        <title>Living with two extremes: conclusions from the genome sequence of Natronomonas pharaonis.</title>
        <authorList>
            <person name="Falb M."/>
            <person name="Pfeiffer F."/>
            <person name="Palm P."/>
            <person name="Rodewald K."/>
            <person name="Hickmann V."/>
            <person name="Tittor J."/>
            <person name="Oesterhelt D."/>
        </authorList>
    </citation>
    <scope>NUCLEOTIDE SEQUENCE [LARGE SCALE GENOMIC DNA]</scope>
    <source>
        <strain evidence="4">ATCC 35678 / DSM 2160 / CIP 103997 / JCM 8858 / NBRC 14720 / NCIMB 2260 / Gabara</strain>
    </source>
</reference>
<feature type="region of interest" description="Disordered" evidence="1">
    <location>
        <begin position="1181"/>
        <end position="1201"/>
    </location>
</feature>